<reference evidence="1 2" key="1">
    <citation type="journal article" date="2013" name="Curr. Biol.">
        <title>The Genome of the Foraminiferan Reticulomyxa filosa.</title>
        <authorList>
            <person name="Glockner G."/>
            <person name="Hulsmann N."/>
            <person name="Schleicher M."/>
            <person name="Noegel A.A."/>
            <person name="Eichinger L."/>
            <person name="Gallinger C."/>
            <person name="Pawlowski J."/>
            <person name="Sierra R."/>
            <person name="Euteneuer U."/>
            <person name="Pillet L."/>
            <person name="Moustafa A."/>
            <person name="Platzer M."/>
            <person name="Groth M."/>
            <person name="Szafranski K."/>
            <person name="Schliwa M."/>
        </authorList>
    </citation>
    <scope>NUCLEOTIDE SEQUENCE [LARGE SCALE GENOMIC DNA]</scope>
</reference>
<keyword evidence="2" id="KW-1185">Reference proteome</keyword>
<dbReference type="EMBL" id="ASPP01046426">
    <property type="protein sequence ID" value="ETN98555.1"/>
    <property type="molecule type" value="Genomic_DNA"/>
</dbReference>
<dbReference type="AlphaFoldDB" id="X6LB08"/>
<evidence type="ECO:0000313" key="2">
    <source>
        <dbReference type="Proteomes" id="UP000023152"/>
    </source>
</evidence>
<name>X6LB08_RETFI</name>
<protein>
    <submittedName>
        <fullName evidence="1">Uncharacterized protein</fullName>
    </submittedName>
</protein>
<organism evidence="1 2">
    <name type="scientific">Reticulomyxa filosa</name>
    <dbReference type="NCBI Taxonomy" id="46433"/>
    <lineage>
        <taxon>Eukaryota</taxon>
        <taxon>Sar</taxon>
        <taxon>Rhizaria</taxon>
        <taxon>Retaria</taxon>
        <taxon>Foraminifera</taxon>
        <taxon>Monothalamids</taxon>
        <taxon>Reticulomyxidae</taxon>
        <taxon>Reticulomyxa</taxon>
    </lineage>
</organism>
<proteinExistence type="predicted"/>
<evidence type="ECO:0000313" key="1">
    <source>
        <dbReference type="EMBL" id="ETN98555.1"/>
    </source>
</evidence>
<dbReference type="Proteomes" id="UP000023152">
    <property type="component" value="Unassembled WGS sequence"/>
</dbReference>
<dbReference type="OrthoDB" id="7614088at2759"/>
<feature type="non-terminal residue" evidence="1">
    <location>
        <position position="155"/>
    </location>
</feature>
<accession>X6LB08</accession>
<gene>
    <name evidence="1" type="ORF">RFI_38937</name>
</gene>
<comment type="caution">
    <text evidence="1">The sequence shown here is derived from an EMBL/GenBank/DDBJ whole genome shotgun (WGS) entry which is preliminary data.</text>
</comment>
<sequence length="155" mass="17993">MMDDITNEGLVNEKTKSNDMERARFFSQLKEKLDFVKRVSQWKSHLTNPQKLASCEAKLEKEVEDLMKRISAITAWSPDDCSQTNLYFSCFMSMQKKEILSSAVKLHIDTIDIIVKNRMQKLESDAMTNSDVDNVISRLLSMKTMSLYMFSFKEV</sequence>